<dbReference type="PRINTS" id="PR00387">
    <property type="entry name" value="PDIESTERASE1"/>
</dbReference>
<evidence type="ECO:0000256" key="1">
    <source>
        <dbReference type="ARBA" id="ARBA00022723"/>
    </source>
</evidence>
<name>A0A7G2CFI4_9TRYP</name>
<evidence type="ECO:0000259" key="9">
    <source>
        <dbReference type="PROSITE" id="PS51845"/>
    </source>
</evidence>
<dbReference type="AlphaFoldDB" id="A0A7G2CFI4"/>
<feature type="binding site" evidence="4">
    <location>
        <position position="433"/>
    </location>
    <ligand>
        <name>AMP</name>
        <dbReference type="ChEBI" id="CHEBI:456215"/>
    </ligand>
</feature>
<dbReference type="PROSITE" id="PS00126">
    <property type="entry name" value="PDEASE_I_1"/>
    <property type="match status" value="1"/>
</dbReference>
<feature type="binding site" evidence="4">
    <location>
        <position position="273"/>
    </location>
    <ligand>
        <name>AMP</name>
        <dbReference type="ChEBI" id="CHEBI:456215"/>
    </ligand>
</feature>
<feature type="region of interest" description="Disordered" evidence="8">
    <location>
        <begin position="562"/>
        <end position="587"/>
    </location>
</feature>
<keyword evidence="11" id="KW-1185">Reference proteome</keyword>
<feature type="binding site" evidence="5">
    <location>
        <position position="273"/>
    </location>
    <ligand>
        <name>Zn(2+)</name>
        <dbReference type="ChEBI" id="CHEBI:29105"/>
        <label>1</label>
    </ligand>
</feature>
<gene>
    <name evidence="10" type="ORF">ADEAN_000614900</name>
</gene>
<keyword evidence="1 5" id="KW-0479">Metal-binding</keyword>
<feature type="binding site" evidence="5">
    <location>
        <position position="273"/>
    </location>
    <ligand>
        <name>Zn(2+)</name>
        <dbReference type="ChEBI" id="CHEBI:29105"/>
        <label>2</label>
    </ligand>
</feature>
<evidence type="ECO:0000256" key="2">
    <source>
        <dbReference type="ARBA" id="ARBA00022801"/>
    </source>
</evidence>
<evidence type="ECO:0000256" key="7">
    <source>
        <dbReference type="SAM" id="Coils"/>
    </source>
</evidence>
<proteinExistence type="inferred from homology"/>
<keyword evidence="2 6" id="KW-0378">Hydrolase</keyword>
<dbReference type="InterPro" id="IPR023174">
    <property type="entry name" value="PDEase_CS"/>
</dbReference>
<dbReference type="GO" id="GO:0046872">
    <property type="term" value="F:metal ion binding"/>
    <property type="evidence" value="ECO:0007669"/>
    <property type="project" value="UniProtKB-KW"/>
</dbReference>
<dbReference type="SUPFAM" id="SSF109604">
    <property type="entry name" value="HD-domain/PDEase-like"/>
    <property type="match status" value="1"/>
</dbReference>
<dbReference type="Gene3D" id="1.10.1300.10">
    <property type="entry name" value="3'5'-cyclic nucleotide phosphodiesterase, catalytic domain"/>
    <property type="match status" value="1"/>
</dbReference>
<dbReference type="InterPro" id="IPR002073">
    <property type="entry name" value="PDEase_catalytic_dom"/>
</dbReference>
<comment type="similarity">
    <text evidence="6">Belongs to the cyclic nucleotide phosphodiesterase family.</text>
</comment>
<dbReference type="InterPro" id="IPR036971">
    <property type="entry name" value="PDEase_catalytic_dom_sf"/>
</dbReference>
<dbReference type="EC" id="3.1.4.-" evidence="6"/>
<evidence type="ECO:0000313" key="11">
    <source>
        <dbReference type="Proteomes" id="UP000515908"/>
    </source>
</evidence>
<dbReference type="Pfam" id="PF00233">
    <property type="entry name" value="PDEase_I"/>
    <property type="match status" value="1"/>
</dbReference>
<keyword evidence="7" id="KW-0175">Coiled coil</keyword>
<feature type="binding site" evidence="4">
    <location>
        <position position="384"/>
    </location>
    <ligand>
        <name>AMP</name>
        <dbReference type="ChEBI" id="CHEBI:456215"/>
    </ligand>
</feature>
<feature type="binding site" evidence="5">
    <location>
        <position position="235"/>
    </location>
    <ligand>
        <name>Zn(2+)</name>
        <dbReference type="ChEBI" id="CHEBI:29105"/>
        <label>1</label>
    </ligand>
</feature>
<dbReference type="GO" id="GO:0004114">
    <property type="term" value="F:3',5'-cyclic-nucleotide phosphodiesterase activity"/>
    <property type="evidence" value="ECO:0007669"/>
    <property type="project" value="InterPro"/>
</dbReference>
<evidence type="ECO:0000313" key="10">
    <source>
        <dbReference type="EMBL" id="CAD2218658.1"/>
    </source>
</evidence>
<dbReference type="PROSITE" id="PS51845">
    <property type="entry name" value="PDEASE_I_2"/>
    <property type="match status" value="1"/>
</dbReference>
<feature type="binding site" evidence="4">
    <location>
        <begin position="231"/>
        <end position="235"/>
    </location>
    <ligand>
        <name>AMP</name>
        <dbReference type="ChEBI" id="CHEBI:456215"/>
    </ligand>
</feature>
<feature type="coiled-coil region" evidence="7">
    <location>
        <begin position="15"/>
        <end position="126"/>
    </location>
</feature>
<protein>
    <recommendedName>
        <fullName evidence="6">Phosphodiesterase</fullName>
        <ecNumber evidence="6">3.1.4.-</ecNumber>
    </recommendedName>
</protein>
<reference evidence="10 11" key="1">
    <citation type="submission" date="2020-08" db="EMBL/GenBank/DDBJ databases">
        <authorList>
            <person name="Newling K."/>
            <person name="Davey J."/>
            <person name="Forrester S."/>
        </authorList>
    </citation>
    <scope>NUCLEOTIDE SEQUENCE [LARGE SCALE GENOMIC DNA]</scope>
    <source>
        <strain evidence="11">Crithidia deanei Carvalho (ATCC PRA-265)</strain>
    </source>
</reference>
<comment type="cofactor">
    <cofactor evidence="6">
        <name>a divalent metal cation</name>
        <dbReference type="ChEBI" id="CHEBI:60240"/>
    </cofactor>
    <text evidence="6">Binds 2 divalent metal cations per subunit. Site 1 may preferentially bind zinc ions, while site 2 has a preference for magnesium and/or manganese ions.</text>
</comment>
<feature type="active site" description="Proton donor" evidence="3">
    <location>
        <position position="231"/>
    </location>
</feature>
<dbReference type="EMBL" id="LR877155">
    <property type="protein sequence ID" value="CAD2218658.1"/>
    <property type="molecule type" value="Genomic_DNA"/>
</dbReference>
<dbReference type="CDD" id="cd00077">
    <property type="entry name" value="HDc"/>
    <property type="match status" value="1"/>
</dbReference>
<dbReference type="InterPro" id="IPR023088">
    <property type="entry name" value="PDEase"/>
</dbReference>
<evidence type="ECO:0000256" key="8">
    <source>
        <dbReference type="SAM" id="MobiDB-lite"/>
    </source>
</evidence>
<dbReference type="VEuPathDB" id="TriTrypDB:ADEAN_000614900"/>
<dbReference type="PANTHER" id="PTHR11347">
    <property type="entry name" value="CYCLIC NUCLEOTIDE PHOSPHODIESTERASE"/>
    <property type="match status" value="1"/>
</dbReference>
<dbReference type="OrthoDB" id="568146at2759"/>
<evidence type="ECO:0000256" key="6">
    <source>
        <dbReference type="RuleBase" id="RU363067"/>
    </source>
</evidence>
<accession>A0A7G2CFI4</accession>
<dbReference type="GO" id="GO:0007165">
    <property type="term" value="P:signal transduction"/>
    <property type="evidence" value="ECO:0007669"/>
    <property type="project" value="InterPro"/>
</dbReference>
<dbReference type="Proteomes" id="UP000515908">
    <property type="component" value="Chromosome 11"/>
</dbReference>
<feature type="domain" description="PDEase" evidence="9">
    <location>
        <begin position="151"/>
        <end position="476"/>
    </location>
</feature>
<evidence type="ECO:0000256" key="4">
    <source>
        <dbReference type="PIRSR" id="PIRSR623088-2"/>
    </source>
</evidence>
<feature type="binding site" evidence="5">
    <location>
        <position position="384"/>
    </location>
    <ligand>
        <name>Zn(2+)</name>
        <dbReference type="ChEBI" id="CHEBI:29105"/>
        <label>1</label>
    </ligand>
</feature>
<sequence>MSVPRLDEVDQTSAVERFNAVAAELRNVSQELREANDELKKKNKELSDEINRLQSVTNHLQHEKSLEEQKCLKLTTQNTRLSRTNTELQEKCEQLLSSNETEKQERESIKAELDKLKLEHERAVTDLQGKSEKPSIAQNTGSRWAHPTIVEDISLSTDVHIRVGKLTNFDHFFQCGYDVTTCCDGDLSVFQSVAHFVAVKWQLFDADKKESHRWNKACAMLEANYKNNPYHNAVHAADVLQGTCSLIAACPGLLAAMSKVEKVAVVFAALAHDVRHPGRAQNFLKATIDHLYLVYGGNSVLETMHVFSAFNVLSVEEADFTSDWNSEEALQLHSIVSKIITHTDMALHMGSMQKWGARVSGNTLNIQDAADRLEILTLFVHAADIGAQTKGLEVSQKWTSIVEEMYAQGDDEKRLGLPISPGNARGGSFERGQIFFLETFVWPIYDLINQLFPSIEAPIVNLKTLHQHYVGKLGEQKDFPSRANFVPPLEQKIQSLSADVERYRAAVSKMVEAQNKAPTPPNETPDFNSLIQEFQKRFSALEEREERAAAYQEKLADIAGKMYQKKKKGSSVEPTNSTVCTEGDHDPLRRALELLDQAMQRSNQ</sequence>
<dbReference type="InterPro" id="IPR003607">
    <property type="entry name" value="HD/PDEase_dom"/>
</dbReference>
<evidence type="ECO:0000256" key="3">
    <source>
        <dbReference type="PIRSR" id="PIRSR623088-1"/>
    </source>
</evidence>
<feature type="binding site" evidence="5">
    <location>
        <position position="272"/>
    </location>
    <ligand>
        <name>Zn(2+)</name>
        <dbReference type="ChEBI" id="CHEBI:29105"/>
        <label>1</label>
    </ligand>
</feature>
<evidence type="ECO:0000256" key="5">
    <source>
        <dbReference type="PIRSR" id="PIRSR623088-3"/>
    </source>
</evidence>
<organism evidence="10 11">
    <name type="scientific">Angomonas deanei</name>
    <dbReference type="NCBI Taxonomy" id="59799"/>
    <lineage>
        <taxon>Eukaryota</taxon>
        <taxon>Discoba</taxon>
        <taxon>Euglenozoa</taxon>
        <taxon>Kinetoplastea</taxon>
        <taxon>Metakinetoplastina</taxon>
        <taxon>Trypanosomatida</taxon>
        <taxon>Trypanosomatidae</taxon>
        <taxon>Strigomonadinae</taxon>
        <taxon>Angomonas</taxon>
    </lineage>
</organism>